<comment type="similarity">
    <text evidence="7">Belongs to the gamma-glutamyltransferase family.</text>
</comment>
<reference evidence="9 10" key="1">
    <citation type="submission" date="2018-08" db="EMBL/GenBank/DDBJ databases">
        <title>Komagataeibacter sp. AV 382.</title>
        <authorList>
            <person name="Skraban J."/>
            <person name="Trcek J."/>
        </authorList>
    </citation>
    <scope>NUCLEOTIDE SEQUENCE [LARGE SCALE GENOMIC DNA]</scope>
    <source>
        <strain evidence="9 10">AV 382</strain>
    </source>
</reference>
<feature type="chain" id="PRO_5016596263" description="Glutathione hydrolase proenzyme" evidence="8">
    <location>
        <begin position="28"/>
        <end position="593"/>
    </location>
</feature>
<dbReference type="NCBIfam" id="TIGR00066">
    <property type="entry name" value="g_glut_trans"/>
    <property type="match status" value="1"/>
</dbReference>
<dbReference type="GO" id="GO:0036374">
    <property type="term" value="F:glutathione hydrolase activity"/>
    <property type="evidence" value="ECO:0007669"/>
    <property type="project" value="UniProtKB-UniRule"/>
</dbReference>
<gene>
    <name evidence="9" type="primary">ggt</name>
    <name evidence="9" type="ORF">DY926_04255</name>
</gene>
<feature type="binding site" evidence="6">
    <location>
        <begin position="467"/>
        <end position="468"/>
    </location>
    <ligand>
        <name>L-glutamate</name>
        <dbReference type="ChEBI" id="CHEBI:29985"/>
    </ligand>
</feature>
<dbReference type="EC" id="3.4.19.13" evidence="7"/>
<dbReference type="GO" id="GO:0006751">
    <property type="term" value="P:glutathione catabolic process"/>
    <property type="evidence" value="ECO:0007669"/>
    <property type="project" value="UniProtKB-UniRule"/>
</dbReference>
<protein>
    <recommendedName>
        <fullName evidence="7">Glutathione hydrolase proenzyme</fullName>
        <ecNumber evidence="7">2.3.2.2</ecNumber>
        <ecNumber evidence="7">3.4.19.13</ecNumber>
    </recommendedName>
    <component>
        <recommendedName>
            <fullName evidence="7">Glutathione hydrolase large chain</fullName>
        </recommendedName>
    </component>
    <component>
        <recommendedName>
            <fullName evidence="7">Glutathione hydrolase small chain</fullName>
        </recommendedName>
    </component>
</protein>
<name>A0A371Z2Z3_9PROT</name>
<evidence type="ECO:0000256" key="5">
    <source>
        <dbReference type="PIRSR" id="PIRSR600101-1"/>
    </source>
</evidence>
<dbReference type="OrthoDB" id="9781342at2"/>
<dbReference type="Gene3D" id="1.10.246.130">
    <property type="match status" value="1"/>
</dbReference>
<keyword evidence="3 7" id="KW-0012">Acyltransferase</keyword>
<dbReference type="Pfam" id="PF01019">
    <property type="entry name" value="G_glu_transpept"/>
    <property type="match status" value="1"/>
</dbReference>
<dbReference type="EC" id="2.3.2.2" evidence="7"/>
<proteinExistence type="inferred from homology"/>
<dbReference type="InterPro" id="IPR043138">
    <property type="entry name" value="GGT_lsub"/>
</dbReference>
<evidence type="ECO:0000313" key="10">
    <source>
        <dbReference type="Proteomes" id="UP000262371"/>
    </source>
</evidence>
<dbReference type="PANTHER" id="PTHR43199:SF6">
    <property type="entry name" value="GLUTATHIONE HYDROLASE PROENZYME"/>
    <property type="match status" value="1"/>
</dbReference>
<dbReference type="RefSeq" id="WP_116702234.1">
    <property type="nucleotide sequence ID" value="NZ_QUWV01000033.1"/>
</dbReference>
<dbReference type="InterPro" id="IPR000101">
    <property type="entry name" value="GGT_peptidase"/>
</dbReference>
<evidence type="ECO:0000256" key="4">
    <source>
        <dbReference type="ARBA" id="ARBA00047417"/>
    </source>
</evidence>
<dbReference type="PANTHER" id="PTHR43199">
    <property type="entry name" value="GLUTATHIONE HYDROLASE"/>
    <property type="match status" value="1"/>
</dbReference>
<feature type="binding site" evidence="6">
    <location>
        <position position="438"/>
    </location>
    <ligand>
        <name>L-glutamate</name>
        <dbReference type="ChEBI" id="CHEBI:29985"/>
    </ligand>
</feature>
<keyword evidence="7" id="KW-0865">Zymogen</keyword>
<dbReference type="UniPathway" id="UPA00204"/>
<evidence type="ECO:0000313" key="9">
    <source>
        <dbReference type="EMBL" id="RFD20779.1"/>
    </source>
</evidence>
<feature type="signal peptide" evidence="8">
    <location>
        <begin position="1"/>
        <end position="27"/>
    </location>
</feature>
<comment type="catalytic activity">
    <reaction evidence="2 7">
        <text>glutathione + H2O = L-cysteinylglycine + L-glutamate</text>
        <dbReference type="Rhea" id="RHEA:28807"/>
        <dbReference type="ChEBI" id="CHEBI:15377"/>
        <dbReference type="ChEBI" id="CHEBI:29985"/>
        <dbReference type="ChEBI" id="CHEBI:57925"/>
        <dbReference type="ChEBI" id="CHEBI:61694"/>
        <dbReference type="EC" id="3.4.19.13"/>
    </reaction>
</comment>
<dbReference type="AlphaFoldDB" id="A0A371Z2Z3"/>
<feature type="active site" description="Nucleophile" evidence="5">
    <location>
        <position position="396"/>
    </location>
</feature>
<evidence type="ECO:0000256" key="7">
    <source>
        <dbReference type="RuleBase" id="RU368036"/>
    </source>
</evidence>
<feature type="binding site" evidence="6">
    <location>
        <begin position="414"/>
        <end position="416"/>
    </location>
    <ligand>
        <name>L-glutamate</name>
        <dbReference type="ChEBI" id="CHEBI:29985"/>
    </ligand>
</feature>
<evidence type="ECO:0000256" key="8">
    <source>
        <dbReference type="SAM" id="SignalP"/>
    </source>
</evidence>
<evidence type="ECO:0000256" key="6">
    <source>
        <dbReference type="PIRSR" id="PIRSR600101-2"/>
    </source>
</evidence>
<keyword evidence="8" id="KW-0732">Signal</keyword>
<comment type="catalytic activity">
    <reaction evidence="4 7">
        <text>an N-terminal (5-L-glutamyl)-[peptide] + an alpha-amino acid = 5-L-glutamyl amino acid + an N-terminal L-alpha-aminoacyl-[peptide]</text>
        <dbReference type="Rhea" id="RHEA:23904"/>
        <dbReference type="Rhea" id="RHEA-COMP:9780"/>
        <dbReference type="Rhea" id="RHEA-COMP:9795"/>
        <dbReference type="ChEBI" id="CHEBI:77644"/>
        <dbReference type="ChEBI" id="CHEBI:78597"/>
        <dbReference type="ChEBI" id="CHEBI:78599"/>
        <dbReference type="ChEBI" id="CHEBI:78608"/>
        <dbReference type="EC" id="2.3.2.2"/>
    </reaction>
</comment>
<dbReference type="PRINTS" id="PR01210">
    <property type="entry name" value="GGTRANSPTASE"/>
</dbReference>
<dbReference type="GO" id="GO:0103068">
    <property type="term" value="F:leukotriene C4 gamma-glutamyl transferase activity"/>
    <property type="evidence" value="ECO:0007669"/>
    <property type="project" value="UniProtKB-EC"/>
</dbReference>
<organism evidence="9 10">
    <name type="scientific">Komagataeibacter melaceti</name>
    <dbReference type="NCBI Taxonomy" id="2766577"/>
    <lineage>
        <taxon>Bacteria</taxon>
        <taxon>Pseudomonadati</taxon>
        <taxon>Pseudomonadota</taxon>
        <taxon>Alphaproteobacteria</taxon>
        <taxon>Acetobacterales</taxon>
        <taxon>Acetobacteraceae</taxon>
        <taxon>Komagataeibacter</taxon>
    </lineage>
</organism>
<dbReference type="InterPro" id="IPR029055">
    <property type="entry name" value="Ntn_hydrolases_N"/>
</dbReference>
<comment type="PTM">
    <text evidence="7">Cleaved by autocatalysis into a large and a small subunit.</text>
</comment>
<comment type="subunit">
    <text evidence="7">This enzyme consists of two polypeptide chains, which are synthesized in precursor form from a single polypeptide.</text>
</comment>
<comment type="caution">
    <text evidence="9">The sequence shown here is derived from an EMBL/GenBank/DDBJ whole genome shotgun (WGS) entry which is preliminary data.</text>
</comment>
<comment type="pathway">
    <text evidence="7">Sulfur metabolism; glutathione metabolism.</text>
</comment>
<dbReference type="EMBL" id="QUWV01000033">
    <property type="protein sequence ID" value="RFD20779.1"/>
    <property type="molecule type" value="Genomic_DNA"/>
</dbReference>
<feature type="binding site" evidence="6">
    <location>
        <position position="121"/>
    </location>
    <ligand>
        <name>L-glutamate</name>
        <dbReference type="ChEBI" id="CHEBI:29985"/>
    </ligand>
</feature>
<dbReference type="SUPFAM" id="SSF56235">
    <property type="entry name" value="N-terminal nucleophile aminohydrolases (Ntn hydrolases)"/>
    <property type="match status" value="1"/>
</dbReference>
<sequence>MPFACALRCRVAFLALLGLSLPVGAQAQTTTTDPLAFETTRTGQAVALAPVPGRNGMVVSAQDIASRVGADMLARGGNAVDAAAAVAYALAVVYPAAGNIGGGGFMTLRTPDGHVSFVDFREHAPGAATPTMYQDAAGNVEAGASVTGWRAVAVPGTVAGIEQVHDRYGSLPRATVMAPAIALARDGFVLKQSDVDLLHTSTETFAKDPYARRIFLHPDGSPLMAGERLVQADLARTLERISRHGARAFYSGPIAREIVRTSARRGGILTRRDLGAYHTRVMTPLACDYRGYHIDTAPPPSGGGIALCEMLNILSGYDMHALGLHTAPGVQRMLEAMRHAYADRQALGDPDFVSNPVQHLNDPAYAREIRRYLPLDRALPSASLRAGAPGPEKEETTHYSIADRNGMAVAVTYTLNGWFGAGVVAGRTGIVMNDEMDDFSTRPGAPNMFGIVGSTANAIAPGKTPLSSMAPTIVSRAGQPVMVLGSPGGSRIPTIILSVLTGVVDYGLDVQQAVDLPRIHEQWQPDVVEVERGALSPAVTRRLTREGYTIKEHAPWGLAESILAGGPRIGQASTMRYYGGADMRHQSGAAVGQ</sequence>
<dbReference type="Proteomes" id="UP000262371">
    <property type="component" value="Unassembled WGS sequence"/>
</dbReference>
<accession>A0A371Z2Z3</accession>
<evidence type="ECO:0000256" key="1">
    <source>
        <dbReference type="ARBA" id="ARBA00001049"/>
    </source>
</evidence>
<dbReference type="Gene3D" id="3.60.20.40">
    <property type="match status" value="1"/>
</dbReference>
<feature type="binding site" evidence="6">
    <location>
        <position position="489"/>
    </location>
    <ligand>
        <name>L-glutamate</name>
        <dbReference type="ChEBI" id="CHEBI:29985"/>
    </ligand>
</feature>
<keyword evidence="7" id="KW-0378">Hydrolase</keyword>
<evidence type="ECO:0000256" key="2">
    <source>
        <dbReference type="ARBA" id="ARBA00001089"/>
    </source>
</evidence>
<dbReference type="GO" id="GO:0006750">
    <property type="term" value="P:glutathione biosynthetic process"/>
    <property type="evidence" value="ECO:0007669"/>
    <property type="project" value="UniProtKB-KW"/>
</dbReference>
<evidence type="ECO:0000256" key="3">
    <source>
        <dbReference type="ARBA" id="ARBA00023315"/>
    </source>
</evidence>
<comment type="catalytic activity">
    <reaction evidence="1 7">
        <text>an S-substituted glutathione + H2O = an S-substituted L-cysteinylglycine + L-glutamate</text>
        <dbReference type="Rhea" id="RHEA:59468"/>
        <dbReference type="ChEBI" id="CHEBI:15377"/>
        <dbReference type="ChEBI" id="CHEBI:29985"/>
        <dbReference type="ChEBI" id="CHEBI:90779"/>
        <dbReference type="ChEBI" id="CHEBI:143103"/>
        <dbReference type="EC" id="3.4.19.13"/>
    </reaction>
</comment>
<keyword evidence="10" id="KW-1185">Reference proteome</keyword>
<keyword evidence="7 9" id="KW-0808">Transferase</keyword>
<dbReference type="InterPro" id="IPR043137">
    <property type="entry name" value="GGT_ssub_C"/>
</dbReference>
<keyword evidence="7" id="KW-0317">Glutathione biosynthesis</keyword>
<dbReference type="InterPro" id="IPR051792">
    <property type="entry name" value="GGT_bact"/>
</dbReference>